<evidence type="ECO:0000313" key="2">
    <source>
        <dbReference type="Proteomes" id="UP001186974"/>
    </source>
</evidence>
<keyword evidence="2" id="KW-1185">Reference proteome</keyword>
<proteinExistence type="predicted"/>
<evidence type="ECO:0000313" key="1">
    <source>
        <dbReference type="EMBL" id="KAK3081540.1"/>
    </source>
</evidence>
<protein>
    <submittedName>
        <fullName evidence="1">Uncharacterized protein</fullName>
    </submittedName>
</protein>
<comment type="caution">
    <text evidence="1">The sequence shown here is derived from an EMBL/GenBank/DDBJ whole genome shotgun (WGS) entry which is preliminary data.</text>
</comment>
<organism evidence="1 2">
    <name type="scientific">Coniosporium uncinatum</name>
    <dbReference type="NCBI Taxonomy" id="93489"/>
    <lineage>
        <taxon>Eukaryota</taxon>
        <taxon>Fungi</taxon>
        <taxon>Dikarya</taxon>
        <taxon>Ascomycota</taxon>
        <taxon>Pezizomycotina</taxon>
        <taxon>Dothideomycetes</taxon>
        <taxon>Dothideomycetes incertae sedis</taxon>
        <taxon>Coniosporium</taxon>
    </lineage>
</organism>
<dbReference type="Proteomes" id="UP001186974">
    <property type="component" value="Unassembled WGS sequence"/>
</dbReference>
<name>A0ACC3DXK3_9PEZI</name>
<gene>
    <name evidence="1" type="ORF">LTS18_005606</name>
</gene>
<sequence length="230" mass="24746">MPQGTDNSFKWKDKGLPGSCLHHLLSQYPSGRSSSKPQNQRSQSNDSVRTIVSPIPSPFTSPGLPCANAPNSSGIAYHGTPAVASTANPTQHHVLLVDDNAINLRLLTTYVKKLGASYATARDGHEAVEVYKATARPFSYVFMNVSMPVMDGFEATRRIRAFESESRIDRRDGVVAANRAGVDGAGKKRATIVALTGIGQYDRAEGGRESWNRRVLDGASADGQSEEVPC</sequence>
<accession>A0ACC3DXK3</accession>
<reference evidence="1" key="1">
    <citation type="submission" date="2024-09" db="EMBL/GenBank/DDBJ databases">
        <title>Black Yeasts Isolated from many extreme environments.</title>
        <authorList>
            <person name="Coleine C."/>
            <person name="Stajich J.E."/>
            <person name="Selbmann L."/>
        </authorList>
    </citation>
    <scope>NUCLEOTIDE SEQUENCE</scope>
    <source>
        <strain evidence="1">CCFEE 5737</strain>
    </source>
</reference>
<dbReference type="EMBL" id="JAWDJW010000134">
    <property type="protein sequence ID" value="KAK3081540.1"/>
    <property type="molecule type" value="Genomic_DNA"/>
</dbReference>